<dbReference type="InterPro" id="IPR007220">
    <property type="entry name" value="ORC2"/>
</dbReference>
<evidence type="ECO:0000256" key="1">
    <source>
        <dbReference type="ARBA" id="ARBA00004123"/>
    </source>
</evidence>
<comment type="caution">
    <text evidence="9">The sequence shown here is derived from an EMBL/GenBank/DDBJ whole genome shotgun (WGS) entry which is preliminary data.</text>
</comment>
<dbReference type="EMBL" id="CASHTH010003271">
    <property type="protein sequence ID" value="CAI8042506.1"/>
    <property type="molecule type" value="Genomic_DNA"/>
</dbReference>
<evidence type="ECO:0000256" key="3">
    <source>
        <dbReference type="ARBA" id="ARBA00019080"/>
    </source>
</evidence>
<keyword evidence="10" id="KW-1185">Reference proteome</keyword>
<dbReference type="Proteomes" id="UP001174909">
    <property type="component" value="Unassembled WGS sequence"/>
</dbReference>
<gene>
    <name evidence="9" type="ORF">GBAR_LOCUS23586</name>
</gene>
<dbReference type="PANTHER" id="PTHR14052:SF0">
    <property type="entry name" value="ORIGIN RECOGNITION COMPLEX SUBUNIT 2"/>
    <property type="match status" value="1"/>
</dbReference>
<sequence length="356" mass="39880">MAAVAAQLNRGGGVAEHSLEDYFTAHTGAAGPTSDSTLSRLARPRLEQAAIQTALQDVPSFFQGDCQQLFEEYSQLYSYWLLQMSSGYNVLLYGLGSKKRLLDDFCKSCLSQSCHLVVNGYFPGLTLKQVLNSLSSDLLGHNGTFKSHTEHAQFIGDKQTGSEMSEIFLIIHNLDGPMLRSERAQAALSVLASSKCVHVMASVDHINSSLLWDQTKMSRFSWAWHDVTTFQTYKEETSYENSLLVQQSSSLALSSLTHVMRSLTPNARKIFELLAKYQLENKREGERSYQGLSFSECYRRCREDFLVNSDLTLRAQLTEFIDHKLVRSAKGSDGVDYLTIPVDDATLSQFLSEFND</sequence>
<dbReference type="InterPro" id="IPR056773">
    <property type="entry name" value="WHD_ORC2"/>
</dbReference>
<reference evidence="9" key="1">
    <citation type="submission" date="2023-03" db="EMBL/GenBank/DDBJ databases">
        <authorList>
            <person name="Steffen K."/>
            <person name="Cardenas P."/>
        </authorList>
    </citation>
    <scope>NUCLEOTIDE SEQUENCE</scope>
</reference>
<feature type="domain" description="Origin recognition complex subunit 2 RecA-like" evidence="7">
    <location>
        <begin position="66"/>
        <end position="227"/>
    </location>
</feature>
<evidence type="ECO:0000256" key="6">
    <source>
        <dbReference type="RuleBase" id="RU368084"/>
    </source>
</evidence>
<name>A0AA35X7J5_GEOBA</name>
<dbReference type="InterPro" id="IPR056772">
    <property type="entry name" value="RecA-like_ORC2"/>
</dbReference>
<protein>
    <recommendedName>
        <fullName evidence="3 6">Origin recognition complex subunit 2</fullName>
    </recommendedName>
</protein>
<evidence type="ECO:0000259" key="8">
    <source>
        <dbReference type="Pfam" id="PF24882"/>
    </source>
</evidence>
<dbReference type="GO" id="GO:0005664">
    <property type="term" value="C:nuclear origin of replication recognition complex"/>
    <property type="evidence" value="ECO:0007669"/>
    <property type="project" value="UniProtKB-UniRule"/>
</dbReference>
<comment type="function">
    <text evidence="6">Component of the origin recognition complex (ORC) that binds origins of replication. DNA-binding is ATP-dependent. ORC is required to assemble the pre-replication complex necessary to initiate DNA replication.</text>
</comment>
<dbReference type="GO" id="GO:0003688">
    <property type="term" value="F:DNA replication origin binding"/>
    <property type="evidence" value="ECO:0007669"/>
    <property type="project" value="UniProtKB-UniRule"/>
</dbReference>
<evidence type="ECO:0000256" key="2">
    <source>
        <dbReference type="ARBA" id="ARBA00007421"/>
    </source>
</evidence>
<dbReference type="PANTHER" id="PTHR14052">
    <property type="entry name" value="ORIGIN RECOGNITION COMPLEX SUBUNIT 2"/>
    <property type="match status" value="1"/>
</dbReference>
<dbReference type="GO" id="GO:0006260">
    <property type="term" value="P:DNA replication"/>
    <property type="evidence" value="ECO:0007669"/>
    <property type="project" value="UniProtKB-UniRule"/>
</dbReference>
<comment type="subcellular location">
    <subcellularLocation>
        <location evidence="1 6">Nucleus</location>
    </subcellularLocation>
</comment>
<keyword evidence="5 6" id="KW-0539">Nucleus</keyword>
<comment type="subunit">
    <text evidence="6">Component of the origin recognition complex (ORC).</text>
</comment>
<evidence type="ECO:0000313" key="10">
    <source>
        <dbReference type="Proteomes" id="UP001174909"/>
    </source>
</evidence>
<dbReference type="Pfam" id="PF24882">
    <property type="entry name" value="WHD_ORC2"/>
    <property type="match status" value="1"/>
</dbReference>
<accession>A0AA35X7J5</accession>
<feature type="domain" description="Origin recognition complex subunit 2 winged-helix" evidence="8">
    <location>
        <begin position="287"/>
        <end position="345"/>
    </location>
</feature>
<evidence type="ECO:0000313" key="9">
    <source>
        <dbReference type="EMBL" id="CAI8042506.1"/>
    </source>
</evidence>
<dbReference type="Pfam" id="PF04084">
    <property type="entry name" value="RecA-like_ORC2"/>
    <property type="match status" value="1"/>
</dbReference>
<evidence type="ECO:0000259" key="7">
    <source>
        <dbReference type="Pfam" id="PF04084"/>
    </source>
</evidence>
<comment type="similarity">
    <text evidence="2 6">Belongs to the ORC2 family.</text>
</comment>
<evidence type="ECO:0000256" key="4">
    <source>
        <dbReference type="ARBA" id="ARBA00022705"/>
    </source>
</evidence>
<keyword evidence="4 6" id="KW-0235">DNA replication</keyword>
<organism evidence="9 10">
    <name type="scientific">Geodia barretti</name>
    <name type="common">Barrett's horny sponge</name>
    <dbReference type="NCBI Taxonomy" id="519541"/>
    <lineage>
        <taxon>Eukaryota</taxon>
        <taxon>Metazoa</taxon>
        <taxon>Porifera</taxon>
        <taxon>Demospongiae</taxon>
        <taxon>Heteroscleromorpha</taxon>
        <taxon>Tetractinellida</taxon>
        <taxon>Astrophorina</taxon>
        <taxon>Geodiidae</taxon>
        <taxon>Geodia</taxon>
    </lineage>
</organism>
<proteinExistence type="inferred from homology"/>
<dbReference type="AlphaFoldDB" id="A0AA35X7J5"/>
<evidence type="ECO:0000256" key="5">
    <source>
        <dbReference type="ARBA" id="ARBA00023242"/>
    </source>
</evidence>